<dbReference type="RefSeq" id="WP_121935042.1">
    <property type="nucleotide sequence ID" value="NZ_RDOJ01000013.1"/>
</dbReference>
<protein>
    <submittedName>
        <fullName evidence="1">Uncharacterized protein</fullName>
    </submittedName>
</protein>
<sequence>MATEIKYGAPFPFGIDCTNPIYDIDPNKGPYESEADAMAVFPVALREVGRAIGIYTDATKKAVKVYNWEKNASDAWVLKPQAGEYELTYAKLIAALGYTPMATTHAANGVTTTLIGDWNTAFTNNHTHSNKTVLDATTASYTTADKAKLDSLVNYELTSAKVISALGYTPIANTHAANGVTTALITNWNTAFTNNHTHGNKSTLDTITAQRMLGWDAKMDKVTENGNIVRVLGLDAENNAKNAEVVDIIGIWDSNTAPTEQQLIESFPDALFVYAVAITPRVMYLKAGVEWKKVNLTDI</sequence>
<name>A0A3L9M719_9FLAO</name>
<dbReference type="EMBL" id="RDOJ01000013">
    <property type="protein sequence ID" value="RLZ08612.1"/>
    <property type="molecule type" value="Genomic_DNA"/>
</dbReference>
<proteinExistence type="predicted"/>
<organism evidence="1 2">
    <name type="scientific">Faecalibacter macacae</name>
    <dbReference type="NCBI Taxonomy" id="1859289"/>
    <lineage>
        <taxon>Bacteria</taxon>
        <taxon>Pseudomonadati</taxon>
        <taxon>Bacteroidota</taxon>
        <taxon>Flavobacteriia</taxon>
        <taxon>Flavobacteriales</taxon>
        <taxon>Weeksellaceae</taxon>
        <taxon>Faecalibacter</taxon>
    </lineage>
</organism>
<dbReference type="AlphaFoldDB" id="A0A3L9M719"/>
<evidence type="ECO:0000313" key="2">
    <source>
        <dbReference type="Proteomes" id="UP000275348"/>
    </source>
</evidence>
<dbReference type="Proteomes" id="UP000275348">
    <property type="component" value="Unassembled WGS sequence"/>
</dbReference>
<accession>A0A3L9M719</accession>
<comment type="caution">
    <text evidence="1">The sequence shown here is derived from an EMBL/GenBank/DDBJ whole genome shotgun (WGS) entry which is preliminary data.</text>
</comment>
<reference evidence="1 2" key="1">
    <citation type="submission" date="2018-10" db="EMBL/GenBank/DDBJ databases">
        <authorList>
            <person name="Chen X."/>
        </authorList>
    </citation>
    <scope>NUCLEOTIDE SEQUENCE [LARGE SCALE GENOMIC DNA]</scope>
    <source>
        <strain evidence="1 2">YIM 102668</strain>
    </source>
</reference>
<gene>
    <name evidence="1" type="ORF">EAH69_09875</name>
</gene>
<evidence type="ECO:0000313" key="1">
    <source>
        <dbReference type="EMBL" id="RLZ08612.1"/>
    </source>
</evidence>
<keyword evidence="2" id="KW-1185">Reference proteome</keyword>